<name>A0A5N6A2C7_9ACTN</name>
<dbReference type="EMBL" id="VDLY02000013">
    <property type="protein sequence ID" value="KAB8162924.1"/>
    <property type="molecule type" value="Genomic_DNA"/>
</dbReference>
<reference evidence="1" key="1">
    <citation type="submission" date="2019-10" db="EMBL/GenBank/DDBJ databases">
        <title>Nonomuraea sp. nov., isolated from Phyllanthus amarus.</title>
        <authorList>
            <person name="Klykleung N."/>
            <person name="Tanasupawat S."/>
        </authorList>
    </citation>
    <scope>NUCLEOTIDE SEQUENCE [LARGE SCALE GENOMIC DNA]</scope>
    <source>
        <strain evidence="1">3MP-10</strain>
    </source>
</reference>
<dbReference type="Gene3D" id="1.10.3230.30">
    <property type="entry name" value="Phage gp6-like head-tail connector protein"/>
    <property type="match status" value="1"/>
</dbReference>
<sequence>MDYADLATLKSALHIAPDDTSADALLNSAVASASRSIDVACGRRFWLDDEATERVFSLRGRLLCSEDGERLLVDDIGADDITVETGGAGGWTPVNEVDLAPDNAVARGRPVTALIAGGWAGPRVRITARWGWPAVPDDIRQAALIQAQRLYRRKDSPEGVTGSAEWGVVRLSRRDPDVWSLIEHYQAPGFG</sequence>
<accession>A0A5N6A2C7</accession>
<keyword evidence="2" id="KW-1185">Reference proteome</keyword>
<dbReference type="RefSeq" id="WP_139670505.1">
    <property type="nucleotide sequence ID" value="NZ_VDLY02000013.1"/>
</dbReference>
<dbReference type="OrthoDB" id="3387386at2"/>
<protein>
    <submittedName>
        <fullName evidence="1">Phage gp6-like head-tail connector protein</fullName>
    </submittedName>
</protein>
<organism evidence="1 2">
    <name type="scientific">Streptomyces mimosae</name>
    <dbReference type="NCBI Taxonomy" id="2586635"/>
    <lineage>
        <taxon>Bacteria</taxon>
        <taxon>Bacillati</taxon>
        <taxon>Actinomycetota</taxon>
        <taxon>Actinomycetes</taxon>
        <taxon>Kitasatosporales</taxon>
        <taxon>Streptomycetaceae</taxon>
        <taxon>Streptomyces</taxon>
    </lineage>
</organism>
<comment type="caution">
    <text evidence="1">The sequence shown here is derived from an EMBL/GenBank/DDBJ whole genome shotgun (WGS) entry which is preliminary data.</text>
</comment>
<evidence type="ECO:0000313" key="2">
    <source>
        <dbReference type="Proteomes" id="UP000314251"/>
    </source>
</evidence>
<proteinExistence type="predicted"/>
<dbReference type="AlphaFoldDB" id="A0A5N6A2C7"/>
<dbReference type="Proteomes" id="UP000314251">
    <property type="component" value="Unassembled WGS sequence"/>
</dbReference>
<gene>
    <name evidence="1" type="ORF">FH607_020000</name>
</gene>
<evidence type="ECO:0000313" key="1">
    <source>
        <dbReference type="EMBL" id="KAB8162924.1"/>
    </source>
</evidence>